<proteinExistence type="predicted"/>
<accession>A0A1M6J2T1</accession>
<dbReference type="EMBL" id="FQZG01000046">
    <property type="protein sequence ID" value="SHJ40969.1"/>
    <property type="molecule type" value="Genomic_DNA"/>
</dbReference>
<organism evidence="1 2">
    <name type="scientific">Tessaracoccus bendigoensis DSM 12906</name>
    <dbReference type="NCBI Taxonomy" id="1123357"/>
    <lineage>
        <taxon>Bacteria</taxon>
        <taxon>Bacillati</taxon>
        <taxon>Actinomycetota</taxon>
        <taxon>Actinomycetes</taxon>
        <taxon>Propionibacteriales</taxon>
        <taxon>Propionibacteriaceae</taxon>
        <taxon>Tessaracoccus</taxon>
    </lineage>
</organism>
<dbReference type="RefSeq" id="WP_073188673.1">
    <property type="nucleotide sequence ID" value="NZ_FQZG01000046.1"/>
</dbReference>
<dbReference type="Proteomes" id="UP000184512">
    <property type="component" value="Unassembled WGS sequence"/>
</dbReference>
<sequence length="392" mass="43522">MTSGEIEGWVRERGMEFYPMWPAMRGMFRGGEMFDGGDRQLFDGWAGMLGGLPVFGFQAAAGSDPDGPLYVVGVRLPGITFPGLTMMESGFDGEVPAVPIDPVFDLSWKVSARNPTFARDLVSRPMQAVLIDITPDFSQIWLERDAVLLSARGGVSATAVERYLQLLRRLVDTMPTRVLDALRTPKAPAPPPWPTPTRHPQFPPTVALPPVSGIGNEWGAWATRRGWMHYPSGREVAERMNRGPLPTGRHIDAFVGRFGELPCFGWRTITGTGEQSRIRQVLCIRRPGLDLNPVKVTLDDAMLTELVGSGDIEVGDPDFDSRWRVTSRSPESARAVLTPAVWKLMGEPFVPEFAQLWFEHDVAAVITDRAIGPDRVDEYLVFLHKLITRMGR</sequence>
<reference evidence="1 2" key="1">
    <citation type="submission" date="2016-11" db="EMBL/GenBank/DDBJ databases">
        <authorList>
            <person name="Jaros S."/>
            <person name="Januszkiewicz K."/>
            <person name="Wedrychowicz H."/>
        </authorList>
    </citation>
    <scope>NUCLEOTIDE SEQUENCE [LARGE SCALE GENOMIC DNA]</scope>
    <source>
        <strain evidence="1 2">DSM 12906</strain>
    </source>
</reference>
<keyword evidence="2" id="KW-1185">Reference proteome</keyword>
<protein>
    <submittedName>
        <fullName evidence="1">Uncharacterized protein</fullName>
    </submittedName>
</protein>
<evidence type="ECO:0000313" key="2">
    <source>
        <dbReference type="Proteomes" id="UP000184512"/>
    </source>
</evidence>
<evidence type="ECO:0000313" key="1">
    <source>
        <dbReference type="EMBL" id="SHJ40969.1"/>
    </source>
</evidence>
<name>A0A1M6J2T1_9ACTN</name>
<gene>
    <name evidence="1" type="ORF">SAMN02745244_02442</name>
</gene>
<dbReference type="AlphaFoldDB" id="A0A1M6J2T1"/>
<dbReference type="OrthoDB" id="3717121at2"/>